<dbReference type="SUPFAM" id="SSF63829">
    <property type="entry name" value="Calcium-dependent phosphotriesterase"/>
    <property type="match status" value="1"/>
</dbReference>
<dbReference type="EMBL" id="NAJL01000007">
    <property type="protein sequence ID" value="TKA31637.1"/>
    <property type="molecule type" value="Genomic_DNA"/>
</dbReference>
<dbReference type="PANTHER" id="PTHR47064">
    <property type="entry name" value="PUTATIVE (AFU_ORTHOLOGUE AFUA_1G08990)-RELATED"/>
    <property type="match status" value="1"/>
</dbReference>
<sequence length="134" mass="14895">MNKYITDPATYTPNGAVFRDGLIYWAVAGTNASLPNGQVQRLGIATTDPATDKTEMMLDNYYGFFFSGANDLTFDEQGDIWFTDSEYSFIIGTSTSAPQMQFATWAFSTLDRGPGDFYACPIDIEFESTLKRSI</sequence>
<dbReference type="Gene3D" id="2.120.10.30">
    <property type="entry name" value="TolB, C-terminal domain"/>
    <property type="match status" value="1"/>
</dbReference>
<dbReference type="OrthoDB" id="423498at2759"/>
<reference evidence="1 2" key="1">
    <citation type="submission" date="2017-03" db="EMBL/GenBank/DDBJ databases">
        <title>Genomes of endolithic fungi from Antarctica.</title>
        <authorList>
            <person name="Coleine C."/>
            <person name="Masonjones S."/>
            <person name="Stajich J.E."/>
        </authorList>
    </citation>
    <scope>NUCLEOTIDE SEQUENCE [LARGE SCALE GENOMIC DNA]</scope>
    <source>
        <strain evidence="1 2">CCFEE 6315</strain>
    </source>
</reference>
<dbReference type="Proteomes" id="UP000308549">
    <property type="component" value="Unassembled WGS sequence"/>
</dbReference>
<keyword evidence="2" id="KW-1185">Reference proteome</keyword>
<dbReference type="PANTHER" id="PTHR47064:SF2">
    <property type="entry name" value="SMP-30_GLUCONOLACTONASE_LRE-LIKE REGION DOMAIN-CONTAINING PROTEIN-RELATED"/>
    <property type="match status" value="1"/>
</dbReference>
<accession>A0A4U0U990</accession>
<protein>
    <recommendedName>
        <fullName evidence="3">SMP-30/Gluconolactonase/LRE-like region domain-containing protein</fullName>
    </recommendedName>
</protein>
<dbReference type="AlphaFoldDB" id="A0A4U0U990"/>
<evidence type="ECO:0008006" key="3">
    <source>
        <dbReference type="Google" id="ProtNLM"/>
    </source>
</evidence>
<organism evidence="1 2">
    <name type="scientific">Salinomyces thailandicus</name>
    <dbReference type="NCBI Taxonomy" id="706561"/>
    <lineage>
        <taxon>Eukaryota</taxon>
        <taxon>Fungi</taxon>
        <taxon>Dikarya</taxon>
        <taxon>Ascomycota</taxon>
        <taxon>Pezizomycotina</taxon>
        <taxon>Dothideomycetes</taxon>
        <taxon>Dothideomycetidae</taxon>
        <taxon>Mycosphaerellales</taxon>
        <taxon>Teratosphaeriaceae</taxon>
        <taxon>Salinomyces</taxon>
    </lineage>
</organism>
<dbReference type="InterPro" id="IPR011042">
    <property type="entry name" value="6-blade_b-propeller_TolB-like"/>
</dbReference>
<gene>
    <name evidence="1" type="ORF">B0A50_01714</name>
</gene>
<comment type="caution">
    <text evidence="1">The sequence shown here is derived from an EMBL/GenBank/DDBJ whole genome shotgun (WGS) entry which is preliminary data.</text>
</comment>
<dbReference type="InterPro" id="IPR052988">
    <property type="entry name" value="Oryzine_lactonohydrolase"/>
</dbReference>
<evidence type="ECO:0000313" key="1">
    <source>
        <dbReference type="EMBL" id="TKA31637.1"/>
    </source>
</evidence>
<proteinExistence type="predicted"/>
<evidence type="ECO:0000313" key="2">
    <source>
        <dbReference type="Proteomes" id="UP000308549"/>
    </source>
</evidence>
<name>A0A4U0U990_9PEZI</name>